<accession>R0KQN3</accession>
<dbReference type="AlphaFoldDB" id="R0KQN3"/>
<dbReference type="OMA" id="NEHVEQN"/>
<sequence>MIITQSPLPKTTPYSTFPTYPLPQTLYSTPRPPLSKYGRPTKKTKLQKNANKLEQAKSTLSFLIHSIEKKDKSYISEFLCSTSKMFTLKLLNDSQLNSLGLILVDFLDQPLRIQAIEVLKGIPFHFKNKNVFYDSLKTRVVDISKLLYLKGKLDYLKMTRMNLEKKKEPKVVINE</sequence>
<evidence type="ECO:0000313" key="3">
    <source>
        <dbReference type="Proteomes" id="UP000016927"/>
    </source>
</evidence>
<dbReference type="HOGENOM" id="CLU_131083_0_0_1"/>
<gene>
    <name evidence="2" type="ORF">NBO_419g0004</name>
</gene>
<dbReference type="OrthoDB" id="2195024at2759"/>
<keyword evidence="3" id="KW-1185">Reference proteome</keyword>
<reference evidence="2 3" key="1">
    <citation type="journal article" date="2013" name="BMC Genomics">
        <title>Comparative genomics of parasitic silkworm microsporidia reveal an association between genome expansion and host adaptation.</title>
        <authorList>
            <person name="Pan G."/>
            <person name="Xu J."/>
            <person name="Li T."/>
            <person name="Xia Q."/>
            <person name="Liu S.L."/>
            <person name="Zhang G."/>
            <person name="Li S."/>
            <person name="Li C."/>
            <person name="Liu H."/>
            <person name="Yang L."/>
            <person name="Liu T."/>
            <person name="Zhang X."/>
            <person name="Wu Z."/>
            <person name="Fan W."/>
            <person name="Dang X."/>
            <person name="Xiang H."/>
            <person name="Tao M."/>
            <person name="Li Y."/>
            <person name="Hu J."/>
            <person name="Li Z."/>
            <person name="Lin L."/>
            <person name="Luo J."/>
            <person name="Geng L."/>
            <person name="Wang L."/>
            <person name="Long M."/>
            <person name="Wan Y."/>
            <person name="He N."/>
            <person name="Zhang Z."/>
            <person name="Lu C."/>
            <person name="Keeling P.J."/>
            <person name="Wang J."/>
            <person name="Xiang Z."/>
            <person name="Zhou Z."/>
        </authorList>
    </citation>
    <scope>NUCLEOTIDE SEQUENCE [LARGE SCALE GENOMIC DNA]</scope>
    <source>
        <strain evidence="3">CQ1 / CVCC 102059</strain>
    </source>
</reference>
<feature type="region of interest" description="Disordered" evidence="1">
    <location>
        <begin position="23"/>
        <end position="43"/>
    </location>
</feature>
<dbReference type="Proteomes" id="UP000016927">
    <property type="component" value="Unassembled WGS sequence"/>
</dbReference>
<evidence type="ECO:0000256" key="1">
    <source>
        <dbReference type="SAM" id="MobiDB-lite"/>
    </source>
</evidence>
<protein>
    <submittedName>
        <fullName evidence="2">Uncharacterized protein</fullName>
    </submittedName>
</protein>
<dbReference type="EMBL" id="KB909327">
    <property type="protein sequence ID" value="EOB12517.1"/>
    <property type="molecule type" value="Genomic_DNA"/>
</dbReference>
<organism evidence="2 3">
    <name type="scientific">Nosema bombycis (strain CQ1 / CVCC 102059)</name>
    <name type="common">Microsporidian parasite</name>
    <name type="synonym">Pebrine of silkworm</name>
    <dbReference type="NCBI Taxonomy" id="578461"/>
    <lineage>
        <taxon>Eukaryota</taxon>
        <taxon>Fungi</taxon>
        <taxon>Fungi incertae sedis</taxon>
        <taxon>Microsporidia</taxon>
        <taxon>Nosematidae</taxon>
        <taxon>Nosema</taxon>
    </lineage>
</organism>
<name>R0KQN3_NOSB1</name>
<proteinExistence type="predicted"/>
<evidence type="ECO:0000313" key="2">
    <source>
        <dbReference type="EMBL" id="EOB12517.1"/>
    </source>
</evidence>
<dbReference type="VEuPathDB" id="MicrosporidiaDB:NBO_419g0004"/>